<dbReference type="Proteomes" id="UP000542674">
    <property type="component" value="Unassembled WGS sequence"/>
</dbReference>
<evidence type="ECO:0000313" key="1">
    <source>
        <dbReference type="EMBL" id="MBB4963835.1"/>
    </source>
</evidence>
<comment type="caution">
    <text evidence="1">The sequence shown here is derived from an EMBL/GenBank/DDBJ whole genome shotgun (WGS) entry which is preliminary data.</text>
</comment>
<dbReference type="AlphaFoldDB" id="A0A7W7SZS1"/>
<protein>
    <submittedName>
        <fullName evidence="1">Uncharacterized protein</fullName>
    </submittedName>
</protein>
<evidence type="ECO:0000313" key="2">
    <source>
        <dbReference type="Proteomes" id="UP000542674"/>
    </source>
</evidence>
<organism evidence="1 2">
    <name type="scientific">Saccharothrix violaceirubra</name>
    <dbReference type="NCBI Taxonomy" id="413306"/>
    <lineage>
        <taxon>Bacteria</taxon>
        <taxon>Bacillati</taxon>
        <taxon>Actinomycetota</taxon>
        <taxon>Actinomycetes</taxon>
        <taxon>Pseudonocardiales</taxon>
        <taxon>Pseudonocardiaceae</taxon>
        <taxon>Saccharothrix</taxon>
    </lineage>
</organism>
<accession>A0A7W7SZS1</accession>
<proteinExistence type="predicted"/>
<name>A0A7W7SZS1_9PSEU</name>
<dbReference type="EMBL" id="JACHJS010000001">
    <property type="protein sequence ID" value="MBB4963835.1"/>
    <property type="molecule type" value="Genomic_DNA"/>
</dbReference>
<reference evidence="1 2" key="1">
    <citation type="submission" date="2020-08" db="EMBL/GenBank/DDBJ databases">
        <title>Sequencing the genomes of 1000 actinobacteria strains.</title>
        <authorList>
            <person name="Klenk H.-P."/>
        </authorList>
    </citation>
    <scope>NUCLEOTIDE SEQUENCE [LARGE SCALE GENOMIC DNA]</scope>
    <source>
        <strain evidence="1 2">DSM 45084</strain>
    </source>
</reference>
<sequence>MTDISVRWNDYQVEKRDWLAGEHGTGPGDNPSVVLDVSLFTQNIHYPNGYIPSGTPLAKVTATGLYGPYSVTDEVQTITEGGSGLTSFTLTLSGQTTGSIAAAATADTVKAAIEALSNVGAGNVAVTGNAGGPYTVTFTGALADTNVAQMTATPTGGTGTVTIATTTGGGTEGTGGLETCAGLLFGFATVVRGTTTLAKVGGALFVHGFVRRSRLPFTLDTNGQNDLKLIHFTD</sequence>
<keyword evidence="2" id="KW-1185">Reference proteome</keyword>
<gene>
    <name evidence="1" type="ORF">F4559_001194</name>
</gene>
<dbReference type="RefSeq" id="WP_184666579.1">
    <property type="nucleotide sequence ID" value="NZ_BAABAI010000034.1"/>
</dbReference>